<dbReference type="STRING" id="479433.Caci_5151"/>
<accession>C7Q6H5</accession>
<dbReference type="HOGENOM" id="CLU_893658_0_0_11"/>
<protein>
    <submittedName>
        <fullName evidence="2">Uncharacterized protein</fullName>
    </submittedName>
</protein>
<feature type="compositionally biased region" description="Low complexity" evidence="1">
    <location>
        <begin position="1"/>
        <end position="22"/>
    </location>
</feature>
<organism evidence="2 3">
    <name type="scientific">Catenulispora acidiphila (strain DSM 44928 / JCM 14897 / NBRC 102108 / NRRL B-24433 / ID139908)</name>
    <dbReference type="NCBI Taxonomy" id="479433"/>
    <lineage>
        <taxon>Bacteria</taxon>
        <taxon>Bacillati</taxon>
        <taxon>Actinomycetota</taxon>
        <taxon>Actinomycetes</taxon>
        <taxon>Catenulisporales</taxon>
        <taxon>Catenulisporaceae</taxon>
        <taxon>Catenulispora</taxon>
    </lineage>
</organism>
<feature type="region of interest" description="Disordered" evidence="1">
    <location>
        <begin position="239"/>
        <end position="260"/>
    </location>
</feature>
<gene>
    <name evidence="2" type="ordered locus">Caci_5151</name>
</gene>
<dbReference type="OrthoDB" id="5203286at2"/>
<evidence type="ECO:0000313" key="3">
    <source>
        <dbReference type="Proteomes" id="UP000000851"/>
    </source>
</evidence>
<reference evidence="2 3" key="1">
    <citation type="journal article" date="2009" name="Stand. Genomic Sci.">
        <title>Complete genome sequence of Catenulispora acidiphila type strain (ID 139908).</title>
        <authorList>
            <person name="Copeland A."/>
            <person name="Lapidus A."/>
            <person name="Glavina Del Rio T."/>
            <person name="Nolan M."/>
            <person name="Lucas S."/>
            <person name="Chen F."/>
            <person name="Tice H."/>
            <person name="Cheng J.F."/>
            <person name="Bruce D."/>
            <person name="Goodwin L."/>
            <person name="Pitluck S."/>
            <person name="Mikhailova N."/>
            <person name="Pati A."/>
            <person name="Ivanova N."/>
            <person name="Mavromatis K."/>
            <person name="Chen A."/>
            <person name="Palaniappan K."/>
            <person name="Chain P."/>
            <person name="Land M."/>
            <person name="Hauser L."/>
            <person name="Chang Y.J."/>
            <person name="Jeffries C.D."/>
            <person name="Chertkov O."/>
            <person name="Brettin T."/>
            <person name="Detter J.C."/>
            <person name="Han C."/>
            <person name="Ali Z."/>
            <person name="Tindall B.J."/>
            <person name="Goker M."/>
            <person name="Bristow J."/>
            <person name="Eisen J.A."/>
            <person name="Markowitz V."/>
            <person name="Hugenholtz P."/>
            <person name="Kyrpides N.C."/>
            <person name="Klenk H.P."/>
        </authorList>
    </citation>
    <scope>NUCLEOTIDE SEQUENCE [LARGE SCALE GENOMIC DNA]</scope>
    <source>
        <strain evidence="3">DSM 44928 / JCM 14897 / NBRC 102108 / NRRL B-24433 / ID139908</strain>
    </source>
</reference>
<dbReference type="RefSeq" id="WP_015793739.1">
    <property type="nucleotide sequence ID" value="NC_013131.1"/>
</dbReference>
<feature type="compositionally biased region" description="Low complexity" evidence="1">
    <location>
        <begin position="239"/>
        <end position="249"/>
    </location>
</feature>
<feature type="region of interest" description="Disordered" evidence="1">
    <location>
        <begin position="1"/>
        <end position="23"/>
    </location>
</feature>
<keyword evidence="3" id="KW-1185">Reference proteome</keyword>
<dbReference type="KEGG" id="cai:Caci_5151"/>
<dbReference type="AlphaFoldDB" id="C7Q6H5"/>
<evidence type="ECO:0000256" key="1">
    <source>
        <dbReference type="SAM" id="MobiDB-lite"/>
    </source>
</evidence>
<dbReference type="EMBL" id="CP001700">
    <property type="protein sequence ID" value="ACU74010.1"/>
    <property type="molecule type" value="Genomic_DNA"/>
</dbReference>
<dbReference type="InParanoid" id="C7Q6H5"/>
<name>C7Q6H5_CATAD</name>
<evidence type="ECO:0000313" key="2">
    <source>
        <dbReference type="EMBL" id="ACU74010.1"/>
    </source>
</evidence>
<dbReference type="Proteomes" id="UP000000851">
    <property type="component" value="Chromosome"/>
</dbReference>
<dbReference type="eggNOG" id="ENOG5033ZRG">
    <property type="taxonomic scope" value="Bacteria"/>
</dbReference>
<sequence>MSTSSGAASPPSAGGSHAPGTAVHDGKLTIDLRHPPTRADLGYPAGQNFVAYQAGFATANGAPIATTLILPTGTLHIPAYNISADGGNPLINDDPDHRRPPVDLVVTRTFGKLSDAQASVAADAPTLGIPVAPSATYQSGTDYSAVHDWLSVTVTMQAPAADGHVDVQYAFNFGIYHNPARDRIEHDGVVSIDLTRLPTRDDLAMLPTYPSTDLNPEPGKTLSVHLKLPAGTIQRQVTEVTSTSESKTVADPRGIGQPLRTSFTTTATTMDQLKANLLADAAALGLSPQEIQNGFNGNPGQNYGATLQGHSTAVYDVDVSFGGKVGPGNLNSATYNFMYRR</sequence>
<proteinExistence type="predicted"/>